<evidence type="ECO:0000259" key="3">
    <source>
        <dbReference type="SMART" id="SM00382"/>
    </source>
</evidence>
<evidence type="ECO:0000313" key="5">
    <source>
        <dbReference type="Proteomes" id="UP000243579"/>
    </source>
</evidence>
<evidence type="ECO:0000256" key="1">
    <source>
        <dbReference type="ARBA" id="ARBA00007448"/>
    </source>
</evidence>
<name>A0A1V9YUG3_ACHHY</name>
<gene>
    <name evidence="4" type="ORF">ACHHYP_06293</name>
</gene>
<dbReference type="InterPro" id="IPR050747">
    <property type="entry name" value="Mitochondrial_chaperone_BCS1"/>
</dbReference>
<dbReference type="Pfam" id="PF00004">
    <property type="entry name" value="AAA"/>
    <property type="match status" value="1"/>
</dbReference>
<dbReference type="InterPro" id="IPR003593">
    <property type="entry name" value="AAA+_ATPase"/>
</dbReference>
<protein>
    <submittedName>
        <fullName evidence="4">Ubiquinol:cytochrome c oxidoreductase biogenesis factor</fullName>
    </submittedName>
</protein>
<evidence type="ECO:0000313" key="4">
    <source>
        <dbReference type="EMBL" id="OQR89435.1"/>
    </source>
</evidence>
<keyword evidence="2" id="KW-0547">Nucleotide-binding</keyword>
<dbReference type="Gene3D" id="3.40.50.300">
    <property type="entry name" value="P-loop containing nucleotide triphosphate hydrolases"/>
    <property type="match status" value="1"/>
</dbReference>
<dbReference type="PROSITE" id="PS00674">
    <property type="entry name" value="AAA"/>
    <property type="match status" value="1"/>
</dbReference>
<evidence type="ECO:0000256" key="2">
    <source>
        <dbReference type="RuleBase" id="RU003651"/>
    </source>
</evidence>
<sequence>MDLNMMQMGMFSTMRANKTEALMCIVLPIVLKHAYDMAATISFDDLPDRMRSLVGLRPRRTVRVITSTQRMGYYGRVFDESDMNHVLQRAIGYYLSAHVKMTDKNSGRYELVEAMDPSVVSRLEEDVANPNEDCYYYRPRDPASDVTILQVQALPPKGEWVEIQPGLWFHHAVHESEARGDGQGNKEFTVTFTLKSSLPDATNHIDTFVNTAFALYQDMTVAKKLRDKSRYMYVASTSASSPSSEDNTAPAAPVFKRYALSDHKTFDSLFFPAKEDVVELLNAFTSKQGKYAIPGFPYKLGFLLHGPPGTGKTSLIKAIAQYTNRHIVNISLANVKTNQDLMDFMLDLRMTIAGEDLPVKLNYDKVVFVMEDIDCASDVVHARKSPAEAAKEVAETEALLDALLSQDVPVKSDVKLPSMPKTKYTPHDKLNLSGLLNVLDGVVDTPGRILIMTSNHPEKLDPALVRPGRIDEKLLLGGMDADQTKLMVQHYFSCVLSAAEAARIDAVFAATSNDISPAQVENLCAKHRRLQDMLAALEAH</sequence>
<dbReference type="InterPro" id="IPR003960">
    <property type="entry name" value="ATPase_AAA_CS"/>
</dbReference>
<accession>A0A1V9YUG3</accession>
<dbReference type="PANTHER" id="PTHR23070">
    <property type="entry name" value="BCS1 AAA-TYPE ATPASE"/>
    <property type="match status" value="1"/>
</dbReference>
<organism evidence="4 5">
    <name type="scientific">Achlya hypogyna</name>
    <name type="common">Oomycete</name>
    <name type="synonym">Protoachlya hypogyna</name>
    <dbReference type="NCBI Taxonomy" id="1202772"/>
    <lineage>
        <taxon>Eukaryota</taxon>
        <taxon>Sar</taxon>
        <taxon>Stramenopiles</taxon>
        <taxon>Oomycota</taxon>
        <taxon>Saprolegniomycetes</taxon>
        <taxon>Saprolegniales</taxon>
        <taxon>Achlyaceae</taxon>
        <taxon>Achlya</taxon>
    </lineage>
</organism>
<dbReference type="OrthoDB" id="10251412at2759"/>
<keyword evidence="5" id="KW-1185">Reference proteome</keyword>
<keyword evidence="2" id="KW-0067">ATP-binding</keyword>
<dbReference type="EMBL" id="JNBR01000821">
    <property type="protein sequence ID" value="OQR89435.1"/>
    <property type="molecule type" value="Genomic_DNA"/>
</dbReference>
<dbReference type="InterPro" id="IPR027417">
    <property type="entry name" value="P-loop_NTPase"/>
</dbReference>
<comment type="caution">
    <text evidence="4">The sequence shown here is derived from an EMBL/GenBank/DDBJ whole genome shotgun (WGS) entry which is preliminary data.</text>
</comment>
<dbReference type="SUPFAM" id="SSF52540">
    <property type="entry name" value="P-loop containing nucleoside triphosphate hydrolases"/>
    <property type="match status" value="1"/>
</dbReference>
<dbReference type="STRING" id="1202772.A0A1V9YUG3"/>
<reference evidence="4 5" key="1">
    <citation type="journal article" date="2014" name="Genome Biol. Evol.">
        <title>The secreted proteins of Achlya hypogyna and Thraustotheca clavata identify the ancestral oomycete secretome and reveal gene acquisitions by horizontal gene transfer.</title>
        <authorList>
            <person name="Misner I."/>
            <person name="Blouin N."/>
            <person name="Leonard G."/>
            <person name="Richards T.A."/>
            <person name="Lane C.E."/>
        </authorList>
    </citation>
    <scope>NUCLEOTIDE SEQUENCE [LARGE SCALE GENOMIC DNA]</scope>
    <source>
        <strain evidence="4 5">ATCC 48635</strain>
    </source>
</reference>
<feature type="domain" description="AAA+ ATPase" evidence="3">
    <location>
        <begin position="298"/>
        <end position="480"/>
    </location>
</feature>
<dbReference type="InterPro" id="IPR003959">
    <property type="entry name" value="ATPase_AAA_core"/>
</dbReference>
<feature type="non-terminal residue" evidence="4">
    <location>
        <position position="540"/>
    </location>
</feature>
<dbReference type="GO" id="GO:0016887">
    <property type="term" value="F:ATP hydrolysis activity"/>
    <property type="evidence" value="ECO:0007669"/>
    <property type="project" value="InterPro"/>
</dbReference>
<dbReference type="SMART" id="SM00382">
    <property type="entry name" value="AAA"/>
    <property type="match status" value="1"/>
</dbReference>
<proteinExistence type="inferred from homology"/>
<dbReference type="Proteomes" id="UP000243579">
    <property type="component" value="Unassembled WGS sequence"/>
</dbReference>
<comment type="similarity">
    <text evidence="1">Belongs to the AAA ATPase family. BCS1 subfamily.</text>
</comment>
<dbReference type="AlphaFoldDB" id="A0A1V9YUG3"/>
<dbReference type="GO" id="GO:0005524">
    <property type="term" value="F:ATP binding"/>
    <property type="evidence" value="ECO:0007669"/>
    <property type="project" value="UniProtKB-KW"/>
</dbReference>